<dbReference type="GeneTree" id="ENSGT00490000044642"/>
<evidence type="ECO:0000259" key="7">
    <source>
        <dbReference type="PROSITE" id="PS50994"/>
    </source>
</evidence>
<evidence type="ECO:0000313" key="8">
    <source>
        <dbReference type="Ensembl" id="ENSCCRP00000103025.1"/>
    </source>
</evidence>
<dbReference type="InterPro" id="IPR050951">
    <property type="entry name" value="Retrovirus_Pol_polyprotein"/>
</dbReference>
<sequence length="1258" mass="145325">MEALKAPDPLRLEGNIADNWKKWKQKFELYMTATGIEGKSQKVQSSTLLHVIGDEALEIYNTFEFTQQEDRLKLKVLLDKFEEHFTPHRNVTFERHVFNTRVQAPGENIDQFARSCEYGDLCDSLIKDRIVVGIRDDQIRAKLLRTMDLDLPKAVSICRAAEASRTQMDKLQTAQAEYVVNEVKGERAKKSQTSFVTSRRQNMIQDCKYCGRDHQRRKCPAYGEKCKKCGKMNHFSSKCMSKTLSYATKKPIHMVEEHSDSDSEEMFIDMVKSNYGEDWNVDLIINDRKTRFKIDTGAQCNIIPESIHRQTGAQLGKSKAKLVTYGGQCLKPIGKCLLLTEYKKRFHHVEFQVINQSATPLLGLTTCVRLGLIKRISEVKTWPSQDIQEKYADVFDGLGCFEGEQHIKIRADAQPIIHAPRKVPVALRDKVKAELRRMENLDVIEKVTEPRNWVSSMVTVWKPEKQKIRICMDPKDLNAAIEREHYPMRTIEEVMARMAGAKVFSTLDAQCGYWQVKLDKESSALCTFNTPFGRYAYKRLPFGINTAGEIFQRLMTEMFEDMEGVEVIVDDILVWGENEEQHNQRLKRVLERVREKNIKLNSEKCTFTAQEVKYMGHILTAEGLKPDPEKVEAVRKMQKPTNKTELQIYLGMVTYLGKFIPQLSTVTAPLRILLEKTTEWSWMEEQDKSFEKLQKMVTEAPVLKYYDASKPVKLSTDASSCGIGAVLFQDECPIAYASKAFTDTQKRYAQIEKELAAIMFGCDKFYQYLFGREFEVETDHKPLETIMKKPLAETPLRLQKMLLRLQKYNMTVKYKKGKELYVADALSRNFLKDTDENEDKDDIQVCAVMCLPIAAARLQEILTETEKDPTLTAVKKFILQGWPDKRSETPDEAKVYWDYKSEMTVEDELIFKGNKLVIPNTLRRMMLKKVHSSHQGIEKTRRLARDVIFWPGMQAQIADTVSRCAICNTYRKQNRKEPMIGHDIPERPWQKVATDIFELDGEHYLVLIDYYSNFIELSKLSTITSQAVIKICKQQFSRHGIPDEVCSDNGTQYSSTEFRTFSEEYGFNHVTSSPTYPQSNGKAEKGVQIAKSLLKKAKADKRDPHLALLDYRNTPLDGLPSPAQLLMGRRTKTRLPTTQKLLQPRTIEGVQDRMKVNQDREKHYYDRGSRVLPALSPGDTVRLREGKQWRPAKVVEPTPEPRSYLVEADGQQYRRNRRELIKTEEDTPACTEGKEENTEKKERRYTFRKPKPKERLNL</sequence>
<evidence type="ECO:0000256" key="4">
    <source>
        <dbReference type="SAM" id="Coils"/>
    </source>
</evidence>
<evidence type="ECO:0000259" key="6">
    <source>
        <dbReference type="PROSITE" id="PS50878"/>
    </source>
</evidence>
<dbReference type="SUPFAM" id="SSF56672">
    <property type="entry name" value="DNA/RNA polymerases"/>
    <property type="match status" value="1"/>
</dbReference>
<evidence type="ECO:0000256" key="3">
    <source>
        <dbReference type="ARBA" id="ARBA00039658"/>
    </source>
</evidence>
<dbReference type="Pfam" id="PF17919">
    <property type="entry name" value="RT_RNaseH_2"/>
    <property type="match status" value="1"/>
</dbReference>
<dbReference type="PANTHER" id="PTHR37984:SF8">
    <property type="entry name" value="CCHC-TYPE DOMAIN-CONTAINING PROTEIN"/>
    <property type="match status" value="1"/>
</dbReference>
<dbReference type="PROSITE" id="PS50878">
    <property type="entry name" value="RT_POL"/>
    <property type="match status" value="1"/>
</dbReference>
<dbReference type="PROSITE" id="PS50994">
    <property type="entry name" value="INTEGRASE"/>
    <property type="match status" value="1"/>
</dbReference>
<feature type="domain" description="Integrase catalytic" evidence="7">
    <location>
        <begin position="984"/>
        <end position="1144"/>
    </location>
</feature>
<comment type="similarity">
    <text evidence="1">Belongs to the beta type-B retroviral polymerase family. HERV class-II K(HML-2) pol subfamily.</text>
</comment>
<dbReference type="AlphaFoldDB" id="A0A9J7XA89"/>
<protein>
    <recommendedName>
        <fullName evidence="3">Gypsy retrotransposon integrase-like protein 1</fullName>
        <ecNumber evidence="2">3.1.26.4</ecNumber>
    </recommendedName>
</protein>
<dbReference type="Gene3D" id="2.40.70.10">
    <property type="entry name" value="Acid Proteases"/>
    <property type="match status" value="1"/>
</dbReference>
<proteinExistence type="inferred from homology"/>
<evidence type="ECO:0000256" key="2">
    <source>
        <dbReference type="ARBA" id="ARBA00012180"/>
    </source>
</evidence>
<reference evidence="8" key="2">
    <citation type="submission" date="2025-09" db="UniProtKB">
        <authorList>
            <consortium name="Ensembl"/>
        </authorList>
    </citation>
    <scope>IDENTIFICATION</scope>
</reference>
<organism evidence="8 9">
    <name type="scientific">Cyprinus carpio carpio</name>
    <dbReference type="NCBI Taxonomy" id="630221"/>
    <lineage>
        <taxon>Eukaryota</taxon>
        <taxon>Metazoa</taxon>
        <taxon>Chordata</taxon>
        <taxon>Craniata</taxon>
        <taxon>Vertebrata</taxon>
        <taxon>Euteleostomi</taxon>
        <taxon>Actinopterygii</taxon>
        <taxon>Neopterygii</taxon>
        <taxon>Teleostei</taxon>
        <taxon>Ostariophysi</taxon>
        <taxon>Cypriniformes</taxon>
        <taxon>Cyprinidae</taxon>
        <taxon>Cyprininae</taxon>
        <taxon>Cyprinus</taxon>
    </lineage>
</organism>
<dbReference type="InterPro" id="IPR043502">
    <property type="entry name" value="DNA/RNA_pol_sf"/>
</dbReference>
<feature type="compositionally biased region" description="Basic and acidic residues" evidence="5">
    <location>
        <begin position="1232"/>
        <end position="1245"/>
    </location>
</feature>
<reference evidence="8" key="1">
    <citation type="submission" date="2025-08" db="UniProtKB">
        <authorList>
            <consortium name="Ensembl"/>
        </authorList>
    </citation>
    <scope>IDENTIFICATION</scope>
</reference>
<dbReference type="SUPFAM" id="SSF53098">
    <property type="entry name" value="Ribonuclease H-like"/>
    <property type="match status" value="1"/>
</dbReference>
<feature type="region of interest" description="Disordered" evidence="5">
    <location>
        <begin position="1219"/>
        <end position="1258"/>
    </location>
</feature>
<dbReference type="CDD" id="cd05481">
    <property type="entry name" value="retropepsin_like_LTR_1"/>
    <property type="match status" value="1"/>
</dbReference>
<dbReference type="InterPro" id="IPR043128">
    <property type="entry name" value="Rev_trsase/Diguanyl_cyclase"/>
</dbReference>
<keyword evidence="4" id="KW-0175">Coiled coil</keyword>
<name>A0A9J7XA89_CYPCA</name>
<dbReference type="SUPFAM" id="SSF50630">
    <property type="entry name" value="Acid proteases"/>
    <property type="match status" value="1"/>
</dbReference>
<accession>A0A9J7XA89</accession>
<feature type="domain" description="Reverse transcriptase" evidence="6">
    <location>
        <begin position="441"/>
        <end position="619"/>
    </location>
</feature>
<dbReference type="Gene3D" id="1.10.340.70">
    <property type="match status" value="1"/>
</dbReference>
<dbReference type="InterPro" id="IPR036397">
    <property type="entry name" value="RNaseH_sf"/>
</dbReference>
<dbReference type="InterPro" id="IPR012337">
    <property type="entry name" value="RNaseH-like_sf"/>
</dbReference>
<dbReference type="Gene3D" id="4.10.60.10">
    <property type="entry name" value="Zinc finger, CCHC-type"/>
    <property type="match status" value="1"/>
</dbReference>
<dbReference type="Gene3D" id="3.30.420.10">
    <property type="entry name" value="Ribonuclease H-like superfamily/Ribonuclease H"/>
    <property type="match status" value="1"/>
</dbReference>
<feature type="coiled-coil region" evidence="4">
    <location>
        <begin position="576"/>
        <end position="603"/>
    </location>
</feature>
<dbReference type="GO" id="GO:0015074">
    <property type="term" value="P:DNA integration"/>
    <property type="evidence" value="ECO:0007669"/>
    <property type="project" value="InterPro"/>
</dbReference>
<evidence type="ECO:0000313" key="9">
    <source>
        <dbReference type="Proteomes" id="UP001108240"/>
    </source>
</evidence>
<dbReference type="EC" id="3.1.26.4" evidence="2"/>
<dbReference type="InterPro" id="IPR001584">
    <property type="entry name" value="Integrase_cat-core"/>
</dbReference>
<dbReference type="FunFam" id="1.10.340.70:FF:000003">
    <property type="entry name" value="Protein CBG25708"/>
    <property type="match status" value="1"/>
</dbReference>
<dbReference type="InterPro" id="IPR041588">
    <property type="entry name" value="Integrase_H2C2"/>
</dbReference>
<keyword evidence="9" id="KW-1185">Reference proteome</keyword>
<dbReference type="OMA" id="SASEIWQ"/>
<dbReference type="CDD" id="cd09274">
    <property type="entry name" value="RNase_HI_RT_Ty3"/>
    <property type="match status" value="1"/>
</dbReference>
<dbReference type="GO" id="GO:0004523">
    <property type="term" value="F:RNA-DNA hybrid ribonuclease activity"/>
    <property type="evidence" value="ECO:0007669"/>
    <property type="project" value="UniProtKB-EC"/>
</dbReference>
<dbReference type="FunFam" id="3.30.420.10:FF:000063">
    <property type="entry name" value="Retrovirus-related Pol polyprotein from transposon 297-like Protein"/>
    <property type="match status" value="1"/>
</dbReference>
<dbReference type="Pfam" id="PF00078">
    <property type="entry name" value="RVT_1"/>
    <property type="match status" value="1"/>
</dbReference>
<dbReference type="FunFam" id="3.10.20.370:FF:000001">
    <property type="entry name" value="Retrovirus-related Pol polyprotein from transposon 17.6-like protein"/>
    <property type="match status" value="1"/>
</dbReference>
<dbReference type="Pfam" id="PF17921">
    <property type="entry name" value="Integrase_H2C2"/>
    <property type="match status" value="1"/>
</dbReference>
<dbReference type="Ensembl" id="ENSCCRT00000146605.1">
    <property type="protein sequence ID" value="ENSCCRP00000103025.1"/>
    <property type="gene ID" value="ENSCCRG00000057351.1"/>
</dbReference>
<dbReference type="Gene3D" id="3.30.70.270">
    <property type="match status" value="2"/>
</dbReference>
<dbReference type="FunFam" id="3.30.70.270:FF:000026">
    <property type="entry name" value="Transposon Ty3-G Gag-Pol polyprotein"/>
    <property type="match status" value="1"/>
</dbReference>
<dbReference type="InterPro" id="IPR021109">
    <property type="entry name" value="Peptidase_aspartic_dom_sf"/>
</dbReference>
<dbReference type="InterPro" id="IPR000477">
    <property type="entry name" value="RT_dom"/>
</dbReference>
<evidence type="ECO:0000256" key="1">
    <source>
        <dbReference type="ARBA" id="ARBA00010879"/>
    </source>
</evidence>
<dbReference type="PANTHER" id="PTHR37984">
    <property type="entry name" value="PROTEIN CBG26694"/>
    <property type="match status" value="1"/>
</dbReference>
<dbReference type="Pfam" id="PF00665">
    <property type="entry name" value="rve"/>
    <property type="match status" value="1"/>
</dbReference>
<dbReference type="Gene3D" id="3.10.10.10">
    <property type="entry name" value="HIV Type 1 Reverse Transcriptase, subunit A, domain 1"/>
    <property type="match status" value="1"/>
</dbReference>
<dbReference type="GO" id="GO:0003676">
    <property type="term" value="F:nucleic acid binding"/>
    <property type="evidence" value="ECO:0007669"/>
    <property type="project" value="InterPro"/>
</dbReference>
<dbReference type="InterPro" id="IPR041577">
    <property type="entry name" value="RT_RNaseH_2"/>
</dbReference>
<evidence type="ECO:0000256" key="5">
    <source>
        <dbReference type="SAM" id="MobiDB-lite"/>
    </source>
</evidence>
<dbReference type="CDD" id="cd01647">
    <property type="entry name" value="RT_LTR"/>
    <property type="match status" value="1"/>
</dbReference>
<dbReference type="Proteomes" id="UP001108240">
    <property type="component" value="Unplaced"/>
</dbReference>